<dbReference type="OMA" id="LAWWIEG"/>
<gene>
    <name evidence="2" type="ORF">RHOBADRAFT_21650</name>
</gene>
<organism evidence="2 3">
    <name type="scientific">Rhodotorula graminis (strain WP1)</name>
    <dbReference type="NCBI Taxonomy" id="578459"/>
    <lineage>
        <taxon>Eukaryota</taxon>
        <taxon>Fungi</taxon>
        <taxon>Dikarya</taxon>
        <taxon>Basidiomycota</taxon>
        <taxon>Pucciniomycotina</taxon>
        <taxon>Microbotryomycetes</taxon>
        <taxon>Sporidiobolales</taxon>
        <taxon>Sporidiobolaceae</taxon>
        <taxon>Rhodotorula</taxon>
    </lineage>
</organism>
<accession>A0A194SAD0</accession>
<dbReference type="EMBL" id="KQ474076">
    <property type="protein sequence ID" value="KPV76356.1"/>
    <property type="molecule type" value="Genomic_DNA"/>
</dbReference>
<dbReference type="PANTHER" id="PTHR28243:SF1">
    <property type="entry name" value="PYRIDOXAMINE 5'-PHOSPHATE OXIDASE ALR4036 FAMILY FMN-BINDING DOMAIN-CONTAINING PROTEIN"/>
    <property type="match status" value="1"/>
</dbReference>
<dbReference type="Proteomes" id="UP000053890">
    <property type="component" value="Unassembled WGS sequence"/>
</dbReference>
<dbReference type="OrthoDB" id="434253at2759"/>
<keyword evidence="3" id="KW-1185">Reference proteome</keyword>
<dbReference type="AlphaFoldDB" id="A0A194SAD0"/>
<protein>
    <recommendedName>
        <fullName evidence="1">Pyridoxamine 5'-phosphate oxidase Alr4036 family FMN-binding domain-containing protein</fullName>
    </recommendedName>
</protein>
<feature type="domain" description="Pyridoxamine 5'-phosphate oxidase Alr4036 family FMN-binding" evidence="1">
    <location>
        <begin position="9"/>
        <end position="129"/>
    </location>
</feature>
<dbReference type="GeneID" id="28973003"/>
<dbReference type="RefSeq" id="XP_018272405.1">
    <property type="nucleotide sequence ID" value="XM_018412554.1"/>
</dbReference>
<dbReference type="InterPro" id="IPR024624">
    <property type="entry name" value="Pyridox_Oxase_Alr4036_FMN-bd"/>
</dbReference>
<dbReference type="PANTHER" id="PTHR28243">
    <property type="entry name" value="AGL049CP"/>
    <property type="match status" value="1"/>
</dbReference>
<sequence length="264" mass="29646">MSLVAPSLPSWVDNLRSKVTDNLKQNKDLISYALATHDTATPHSDAPVPRVRYVVHRGFVNERRKDGDGSNNAVKDHSDKDLISDKLVITTDARSPKARQLASTPTVEIAWWLAATQHQFRFLGRAYVLASPSFSSATNTKPFPFPSEHLAPYGDFSWEDERIRQFRKMSPELRASFCRPVPGTTVAAWGGKLEDLPVTLPEGVDKAENDEQKKQLEQALENFALVVIDCTEVDLVDLGSQPNTRTRWTFDTASNEWKEEELVP</sequence>
<evidence type="ECO:0000313" key="2">
    <source>
        <dbReference type="EMBL" id="KPV76356.1"/>
    </source>
</evidence>
<evidence type="ECO:0000259" key="1">
    <source>
        <dbReference type="Pfam" id="PF12766"/>
    </source>
</evidence>
<dbReference type="InterPro" id="IPR012349">
    <property type="entry name" value="Split_barrel_FMN-bd"/>
</dbReference>
<reference evidence="2 3" key="1">
    <citation type="journal article" date="2015" name="Front. Microbiol.">
        <title>Genome sequence of the plant growth promoting endophytic yeast Rhodotorula graminis WP1.</title>
        <authorList>
            <person name="Firrincieli A."/>
            <person name="Otillar R."/>
            <person name="Salamov A."/>
            <person name="Schmutz J."/>
            <person name="Khan Z."/>
            <person name="Redman R.S."/>
            <person name="Fleck N.D."/>
            <person name="Lindquist E."/>
            <person name="Grigoriev I.V."/>
            <person name="Doty S.L."/>
        </authorList>
    </citation>
    <scope>NUCLEOTIDE SEQUENCE [LARGE SCALE GENOMIC DNA]</scope>
    <source>
        <strain evidence="2 3">WP1</strain>
    </source>
</reference>
<proteinExistence type="predicted"/>
<dbReference type="Pfam" id="PF12766">
    <property type="entry name" value="Pyridox_oxase_2"/>
    <property type="match status" value="1"/>
</dbReference>
<dbReference type="GO" id="GO:0010181">
    <property type="term" value="F:FMN binding"/>
    <property type="evidence" value="ECO:0007669"/>
    <property type="project" value="InterPro"/>
</dbReference>
<evidence type="ECO:0000313" key="3">
    <source>
        <dbReference type="Proteomes" id="UP000053890"/>
    </source>
</evidence>
<name>A0A194SAD0_RHOGW</name>
<dbReference type="STRING" id="578459.A0A194SAD0"/>
<dbReference type="SUPFAM" id="SSF50475">
    <property type="entry name" value="FMN-binding split barrel"/>
    <property type="match status" value="1"/>
</dbReference>
<dbReference type="Gene3D" id="2.30.110.10">
    <property type="entry name" value="Electron Transport, Fmn-binding Protein, Chain A"/>
    <property type="match status" value="1"/>
</dbReference>